<evidence type="ECO:0000313" key="2">
    <source>
        <dbReference type="Proteomes" id="UP000198881"/>
    </source>
</evidence>
<dbReference type="OrthoDB" id="4965591at2"/>
<dbReference type="Proteomes" id="UP000198881">
    <property type="component" value="Unassembled WGS sequence"/>
</dbReference>
<keyword evidence="2" id="KW-1185">Reference proteome</keyword>
<dbReference type="STRING" id="574650.SAMN04487966_1215"/>
<organism evidence="1 2">
    <name type="scientific">Micrococcus terreus</name>
    <dbReference type="NCBI Taxonomy" id="574650"/>
    <lineage>
        <taxon>Bacteria</taxon>
        <taxon>Bacillati</taxon>
        <taxon>Actinomycetota</taxon>
        <taxon>Actinomycetes</taxon>
        <taxon>Micrococcales</taxon>
        <taxon>Micrococcaceae</taxon>
        <taxon>Micrococcus</taxon>
    </lineage>
</organism>
<dbReference type="RefSeq" id="WP_091699695.1">
    <property type="nucleotide sequence ID" value="NZ_FPCG01000021.1"/>
</dbReference>
<evidence type="ECO:0000313" key="1">
    <source>
        <dbReference type="EMBL" id="SFV25128.1"/>
    </source>
</evidence>
<accession>A0A1I7MT72</accession>
<proteinExistence type="predicted"/>
<name>A0A1I7MT72_9MICC</name>
<dbReference type="EMBL" id="FPCG01000021">
    <property type="protein sequence ID" value="SFV25128.1"/>
    <property type="molecule type" value="Genomic_DNA"/>
</dbReference>
<dbReference type="AlphaFoldDB" id="A0A1I7MT72"/>
<sequence length="99" mass="11274">MSTPVQAENGQSEPVRCQLCQRTSVLAWHCLQTDVLDRAECRVTAGEGIWVCEICEEAMHRWMAQHPGPGSARAAEQEMIARLSRFIAGQPRPYRRREH</sequence>
<protein>
    <submittedName>
        <fullName evidence="1">Uncharacterized protein</fullName>
    </submittedName>
</protein>
<gene>
    <name evidence="1" type="ORF">SAMN04487966_1215</name>
</gene>
<reference evidence="1 2" key="1">
    <citation type="submission" date="2016-10" db="EMBL/GenBank/DDBJ databases">
        <authorList>
            <person name="de Groot N.N."/>
        </authorList>
    </citation>
    <scope>NUCLEOTIDE SEQUENCE [LARGE SCALE GENOMIC DNA]</scope>
    <source>
        <strain evidence="1 2">CGMCC 1.7054</strain>
    </source>
</reference>